<dbReference type="GeneID" id="26635959"/>
<evidence type="ECO:0000313" key="3">
    <source>
        <dbReference type="Proteomes" id="UP000201500"/>
    </source>
</evidence>
<dbReference type="RefSeq" id="YP_009209545.1">
    <property type="nucleotide sequence ID" value="NC_028922.1"/>
</dbReference>
<accession>A0A0F6WE85</accession>
<keyword evidence="3" id="KW-1185">Reference proteome</keyword>
<evidence type="ECO:0000256" key="1">
    <source>
        <dbReference type="SAM" id="MobiDB-lite"/>
    </source>
</evidence>
<reference evidence="2 3" key="1">
    <citation type="journal article" date="2015" name="Genome Announc.">
        <title>Genome Sequences of Cluster G Mycobacteriophages Cambiare, FlagStaff, and MOOREtheMARYer.</title>
        <authorList>
            <person name="Pope W.H."/>
            <person name="Augustine D.A."/>
            <person name="Carroll D.C."/>
            <person name="Duncan J.C."/>
            <person name="Harwi K.M."/>
            <person name="Howry R."/>
            <person name="Jagessar B."/>
            <person name="Lum B.A."/>
            <person name="Meinert J.W."/>
            <person name="Migliozzi J.S."/>
            <person name="Milliken K.A."/>
            <person name="Mitchell C.J."/>
            <person name="Nalatwad A.S."/>
            <person name="Orlandini K.C."/>
            <person name="Rhein M.J."/>
            <person name="Saravanan V."/>
            <person name="Seese B.A."/>
            <person name="Schiebel J.G."/>
            <person name="Thomas K.B."/>
            <person name="Adkins N.L."/>
            <person name="Cohen K.L."/>
            <person name="Iyengar V.B."/>
            <person name="Kim H."/>
            <person name="Kramer Z.J."/>
            <person name="Montgomery M.T."/>
            <person name="Schafer C.E."/>
            <person name="Wilkes K.E."/>
            <person name="Grubb S.R."/>
            <person name="Warner M.H."/>
            <person name="Bowman C.A."/>
            <person name="Russell D.A."/>
            <person name="Hatfull G.F."/>
        </authorList>
    </citation>
    <scope>NUCLEOTIDE SEQUENCE [LARGE SCALE GENOMIC DNA]</scope>
</reference>
<dbReference type="KEGG" id="vg:26635959"/>
<dbReference type="Proteomes" id="UP000201500">
    <property type="component" value="Segment"/>
</dbReference>
<sequence length="73" mass="8153">MSGLTRGRRVELAITPRSTDRPGALSVPPQLNSRCARRISHQRQEPRSEDQGPCCEIVPDRPSAHHREMIPAS</sequence>
<proteinExistence type="predicted"/>
<protein>
    <submittedName>
        <fullName evidence="2">Uncharacterized protein</fullName>
    </submittedName>
</protein>
<feature type="compositionally biased region" description="Basic and acidic residues" evidence="1">
    <location>
        <begin position="58"/>
        <end position="73"/>
    </location>
</feature>
<feature type="region of interest" description="Disordered" evidence="1">
    <location>
        <begin position="1"/>
        <end position="73"/>
    </location>
</feature>
<evidence type="ECO:0000313" key="2">
    <source>
        <dbReference type="EMBL" id="AKF14565.1"/>
    </source>
</evidence>
<dbReference type="EMBL" id="KR080198">
    <property type="protein sequence ID" value="AKF14565.1"/>
    <property type="molecule type" value="Genomic_DNA"/>
</dbReference>
<gene>
    <name evidence="2" type="primary">63</name>
    <name evidence="2" type="ORF">SEA_CAMBIARE_63</name>
</gene>
<organism evidence="2 3">
    <name type="scientific">Mycobacterium phage Cambiare</name>
    <dbReference type="NCBI Taxonomy" id="1647305"/>
    <lineage>
        <taxon>Viruses</taxon>
        <taxon>Duplodnaviria</taxon>
        <taxon>Heunggongvirae</taxon>
        <taxon>Uroviricota</taxon>
        <taxon>Caudoviricetes</taxon>
        <taxon>Gclasvirinae</taxon>
        <taxon>Avocadovirus</taxon>
        <taxon>Avocadovirus cambiare</taxon>
    </lineage>
</organism>
<name>A0A0F6WE85_9CAUD</name>